<sequence length="144" mass="17088">EGTKKLIFSTYVNSEKVGLKKDIEKICAEKVDYTITLNKNEGYKYIMDLLFLHLNYNRLYFIYIPKKLIQTNSLKSEKNLFLNLMFCSCDIILENLCITTDDSQRNSLMNTFIPLYFEKNNFIKLILFLLVDITKIYNKIKKLQ</sequence>
<dbReference type="EMBL" id="LT594495">
    <property type="protein sequence ID" value="SBT71086.1"/>
    <property type="molecule type" value="Genomic_DNA"/>
</dbReference>
<dbReference type="VEuPathDB" id="PlasmoDB:PmUG01_07042500"/>
<protein>
    <submittedName>
        <fullName evidence="1">Uncharacterized protein</fullName>
    </submittedName>
</protein>
<reference evidence="1 2" key="1">
    <citation type="submission" date="2016-06" db="EMBL/GenBank/DDBJ databases">
        <authorList>
            <consortium name="Pathogen Informatics"/>
        </authorList>
    </citation>
    <scope>NUCLEOTIDE SEQUENCE [LARGE SCALE GENOMIC DNA]</scope>
    <source>
        <strain evidence="1">PmlGA01</strain>
    </source>
</reference>
<organism evidence="1 2">
    <name type="scientific">Plasmodium malariae</name>
    <dbReference type="NCBI Taxonomy" id="5858"/>
    <lineage>
        <taxon>Eukaryota</taxon>
        <taxon>Sar</taxon>
        <taxon>Alveolata</taxon>
        <taxon>Apicomplexa</taxon>
        <taxon>Aconoidasida</taxon>
        <taxon>Haemosporida</taxon>
        <taxon>Plasmodiidae</taxon>
        <taxon>Plasmodium</taxon>
        <taxon>Plasmodium (Plasmodium)</taxon>
    </lineage>
</organism>
<dbReference type="AlphaFoldDB" id="A0A1C3KC24"/>
<proteinExistence type="predicted"/>
<dbReference type="Proteomes" id="UP000219799">
    <property type="component" value="Chromosome 7"/>
</dbReference>
<evidence type="ECO:0000313" key="2">
    <source>
        <dbReference type="Proteomes" id="UP000219799"/>
    </source>
</evidence>
<accession>A0A1C3KC24</accession>
<feature type="non-terminal residue" evidence="1">
    <location>
        <position position="144"/>
    </location>
</feature>
<feature type="non-terminal residue" evidence="1">
    <location>
        <position position="1"/>
    </location>
</feature>
<evidence type="ECO:0000313" key="1">
    <source>
        <dbReference type="EMBL" id="SBT71086.1"/>
    </source>
</evidence>
<name>A0A1C3KC24_PLAMA</name>
<gene>
    <name evidence="1" type="primary">PmlGA01_070033300</name>
    <name evidence="1" type="ORF">PMLGA01_070033300</name>
</gene>